<organism evidence="4 6">
    <name type="scientific">Prunus armeniaca</name>
    <name type="common">Apricot</name>
    <name type="synonym">Armeniaca vulgaris</name>
    <dbReference type="NCBI Taxonomy" id="36596"/>
    <lineage>
        <taxon>Eukaryota</taxon>
        <taxon>Viridiplantae</taxon>
        <taxon>Streptophyta</taxon>
        <taxon>Embryophyta</taxon>
        <taxon>Tracheophyta</taxon>
        <taxon>Spermatophyta</taxon>
        <taxon>Magnoliopsida</taxon>
        <taxon>eudicotyledons</taxon>
        <taxon>Gunneridae</taxon>
        <taxon>Pentapetalae</taxon>
        <taxon>rosids</taxon>
        <taxon>fabids</taxon>
        <taxon>Rosales</taxon>
        <taxon>Rosaceae</taxon>
        <taxon>Amygdaloideae</taxon>
        <taxon>Amygdaleae</taxon>
        <taxon>Prunus</taxon>
    </lineage>
</organism>
<dbReference type="Pfam" id="PF08148">
    <property type="entry name" value="DSHCT"/>
    <property type="match status" value="1"/>
</dbReference>
<dbReference type="InterPro" id="IPR012961">
    <property type="entry name" value="Ski2/MTR4_C"/>
</dbReference>
<dbReference type="FunFam" id="1.20.1500.20:FF:000002">
    <property type="entry name" value="DEAD/DEAH box helicase, putative"/>
    <property type="match status" value="1"/>
</dbReference>
<evidence type="ECO:0000313" key="7">
    <source>
        <dbReference type="Proteomes" id="UP000507245"/>
    </source>
</evidence>
<reference evidence="4 6" key="2">
    <citation type="submission" date="2020-05" db="EMBL/GenBank/DDBJ databases">
        <authorList>
            <person name="Campoy J."/>
            <person name="Schneeberger K."/>
            <person name="Spophaly S."/>
        </authorList>
    </citation>
    <scope>NUCLEOTIDE SEQUENCE [LARGE SCALE GENOMIC DNA]</scope>
    <source>
        <strain evidence="4">PruArmRojPasFocal</strain>
    </source>
</reference>
<feature type="coiled-coil region" evidence="1">
    <location>
        <begin position="8"/>
        <end position="38"/>
    </location>
</feature>
<evidence type="ECO:0000313" key="5">
    <source>
        <dbReference type="EMBL" id="CAB4298382.1"/>
    </source>
</evidence>
<dbReference type="EMBL" id="CAEKKB010000001">
    <property type="protein sequence ID" value="CAB4298382.1"/>
    <property type="molecule type" value="Genomic_DNA"/>
</dbReference>
<dbReference type="OrthoDB" id="64767at2759"/>
<accession>A0A6J5TZA8</accession>
<dbReference type="InterPro" id="IPR048392">
    <property type="entry name" value="MTR4-like_stalk"/>
</dbReference>
<name>A0A6J5TZA8_PRUAR</name>
<feature type="domain" description="Exosome RNA helicase MTR4-like stalk" evidence="3">
    <location>
        <begin position="4"/>
        <end position="62"/>
    </location>
</feature>
<keyword evidence="1" id="KW-0175">Coiled coil</keyword>
<evidence type="ECO:0000259" key="2">
    <source>
        <dbReference type="Pfam" id="PF08148"/>
    </source>
</evidence>
<dbReference type="Proteomes" id="UP000507222">
    <property type="component" value="Unassembled WGS sequence"/>
</dbReference>
<dbReference type="AlphaFoldDB" id="A0A6J5TZA8"/>
<sequence>MRPNSFYQFQADRAIPNLEKQRKDLEQERDSIIIEEEDSVKNYYNLLQQYKSSKKELRDIVLSPKYCLPILRPGRYVTSDDVVELNGGCKDIKVEEMVSLLSCFVWQEKLKDATKPREELDLLFSQSQDTARRVAEVQLECKVKK</sequence>
<evidence type="ECO:0000313" key="4">
    <source>
        <dbReference type="EMBL" id="CAB4267678.1"/>
    </source>
</evidence>
<dbReference type="Proteomes" id="UP000507245">
    <property type="component" value="Unassembled WGS sequence"/>
</dbReference>
<evidence type="ECO:0000313" key="6">
    <source>
        <dbReference type="Proteomes" id="UP000507222"/>
    </source>
</evidence>
<evidence type="ECO:0000256" key="1">
    <source>
        <dbReference type="SAM" id="Coils"/>
    </source>
</evidence>
<reference evidence="7" key="1">
    <citation type="journal article" date="2020" name="Genome Biol.">
        <title>Gamete binning: chromosome-level and haplotype-resolved genome assembly enabled by high-throughput single-cell sequencing of gamete genomes.</title>
        <authorList>
            <person name="Campoy J.A."/>
            <person name="Sun H."/>
            <person name="Goel M."/>
            <person name="Jiao W.-B."/>
            <person name="Folz-Donahue K."/>
            <person name="Wang N."/>
            <person name="Rubio M."/>
            <person name="Liu C."/>
            <person name="Kukat C."/>
            <person name="Ruiz D."/>
            <person name="Huettel B."/>
            <person name="Schneeberger K."/>
        </authorList>
    </citation>
    <scope>NUCLEOTIDE SEQUENCE [LARGE SCALE GENOMIC DNA]</scope>
    <source>
        <strain evidence="7">cv. Rojo Pasion</strain>
    </source>
</reference>
<dbReference type="EMBL" id="CAEKDK010000001">
    <property type="protein sequence ID" value="CAB4267678.1"/>
    <property type="molecule type" value="Genomic_DNA"/>
</dbReference>
<protein>
    <submittedName>
        <fullName evidence="4">Uncharacterized protein</fullName>
    </submittedName>
</protein>
<dbReference type="Gene3D" id="1.20.1500.20">
    <property type="match status" value="1"/>
</dbReference>
<dbReference type="Pfam" id="PF21408">
    <property type="entry name" value="MTR4-like_stalk"/>
    <property type="match status" value="1"/>
</dbReference>
<evidence type="ECO:0000259" key="3">
    <source>
        <dbReference type="Pfam" id="PF21408"/>
    </source>
</evidence>
<keyword evidence="7" id="KW-1185">Reference proteome</keyword>
<gene>
    <name evidence="4" type="ORF">CURHAP_LOCUS10487</name>
    <name evidence="5" type="ORF">ORAREDHAP_LOCUS10688</name>
</gene>
<proteinExistence type="predicted"/>
<feature type="domain" description="ATP-dependent RNA helicase Ski2/MTR4 C-terminal" evidence="2">
    <location>
        <begin position="86"/>
        <end position="142"/>
    </location>
</feature>